<sequence length="91" mass="9874">MTATLTAPTMPTRRRLKGVGMKLISLDTQFDGTIVDILGYRTAHAGRVEVTALLDAPGAWYSRTHPVVIDASDVRLSLAVQSITRPELGVR</sequence>
<proteinExistence type="predicted"/>
<keyword evidence="2" id="KW-1185">Reference proteome</keyword>
<dbReference type="AlphaFoldDB" id="A0A177YEN2"/>
<gene>
    <name evidence="1" type="ORF">A3K89_21075</name>
</gene>
<evidence type="ECO:0000313" key="1">
    <source>
        <dbReference type="EMBL" id="OAK54002.1"/>
    </source>
</evidence>
<accession>A0A177YEN2</accession>
<protein>
    <submittedName>
        <fullName evidence="1">Uncharacterized protein</fullName>
    </submittedName>
</protein>
<dbReference type="Proteomes" id="UP000077519">
    <property type="component" value="Unassembled WGS sequence"/>
</dbReference>
<comment type="caution">
    <text evidence="1">The sequence shown here is derived from an EMBL/GenBank/DDBJ whole genome shotgun (WGS) entry which is preliminary data.</text>
</comment>
<dbReference type="EMBL" id="LVHI01000013">
    <property type="protein sequence ID" value="OAK54002.1"/>
    <property type="molecule type" value="Genomic_DNA"/>
</dbReference>
<name>A0A177YEN2_9NOCA</name>
<evidence type="ECO:0000313" key="2">
    <source>
        <dbReference type="Proteomes" id="UP000077519"/>
    </source>
</evidence>
<reference evidence="1 2" key="1">
    <citation type="submission" date="2016-03" db="EMBL/GenBank/DDBJ databases">
        <title>Genome sequence of Rhodococcus kyotonensis KB10.</title>
        <authorList>
            <person name="Jeong H."/>
            <person name="Hong C.E."/>
            <person name="Jo S.H."/>
            <person name="Park J.M."/>
        </authorList>
    </citation>
    <scope>NUCLEOTIDE SEQUENCE [LARGE SCALE GENOMIC DNA]</scope>
    <source>
        <strain evidence="1 2">KB10</strain>
    </source>
</reference>
<organism evidence="1 2">
    <name type="scientific">Rhodococcoides kyotonense</name>
    <dbReference type="NCBI Taxonomy" id="398843"/>
    <lineage>
        <taxon>Bacteria</taxon>
        <taxon>Bacillati</taxon>
        <taxon>Actinomycetota</taxon>
        <taxon>Actinomycetes</taxon>
        <taxon>Mycobacteriales</taxon>
        <taxon>Nocardiaceae</taxon>
        <taxon>Rhodococcoides</taxon>
    </lineage>
</organism>